<dbReference type="AlphaFoldDB" id="A0A090DW36"/>
<dbReference type="PANTHER" id="PTHR43861">
    <property type="entry name" value="TRANS-ACONITATE 2-METHYLTRANSFERASE-RELATED"/>
    <property type="match status" value="1"/>
</dbReference>
<accession>A0A090DW36</accession>
<evidence type="ECO:0000313" key="3">
    <source>
        <dbReference type="Proteomes" id="UP000031552"/>
    </source>
</evidence>
<dbReference type="eggNOG" id="COG0500">
    <property type="taxonomic scope" value="Bacteria"/>
</dbReference>
<proteinExistence type="predicted"/>
<dbReference type="OrthoDB" id="1119595at2"/>
<comment type="caution">
    <text evidence="2">The sequence shown here is derived from an EMBL/GenBank/DDBJ whole genome shotgun (WGS) entry which is preliminary data.</text>
</comment>
<dbReference type="InterPro" id="IPR029063">
    <property type="entry name" value="SAM-dependent_MTases_sf"/>
</dbReference>
<organism evidence="2 3">
    <name type="scientific">Candidatus Criblamydia sequanensis CRIB-18</name>
    <dbReference type="NCBI Taxonomy" id="1437425"/>
    <lineage>
        <taxon>Bacteria</taxon>
        <taxon>Pseudomonadati</taxon>
        <taxon>Chlamydiota</taxon>
        <taxon>Chlamydiia</taxon>
        <taxon>Parachlamydiales</taxon>
        <taxon>Candidatus Criblamydiaceae</taxon>
        <taxon>Candidatus Criblamydia</taxon>
    </lineage>
</organism>
<keyword evidence="2" id="KW-0808">Transferase</keyword>
<reference evidence="2" key="2">
    <citation type="submission" date="2014-09" db="EMBL/GenBank/DDBJ databases">
        <title>Criblamydia sequanensis harbors a mega-plasmid encoding arsenite resistance.</title>
        <authorList>
            <person name="Bertelli C."/>
            <person name="Goesmann A."/>
            <person name="Greub G."/>
        </authorList>
    </citation>
    <scope>NUCLEOTIDE SEQUENCE [LARGE SCALE GENOMIC DNA]</scope>
    <source>
        <strain evidence="2">CRIB-18</strain>
    </source>
</reference>
<dbReference type="STRING" id="1437425.CSEC_0295"/>
<dbReference type="GO" id="GO:0032259">
    <property type="term" value="P:methylation"/>
    <property type="evidence" value="ECO:0007669"/>
    <property type="project" value="UniProtKB-KW"/>
</dbReference>
<feature type="domain" description="Methyltransferase type 11" evidence="1">
    <location>
        <begin position="73"/>
        <end position="170"/>
    </location>
</feature>
<dbReference type="EC" id="2.1.1.-" evidence="2"/>
<dbReference type="Proteomes" id="UP000031552">
    <property type="component" value="Unassembled WGS sequence"/>
</dbReference>
<keyword evidence="3" id="KW-1185">Reference proteome</keyword>
<dbReference type="RefSeq" id="WP_041016619.1">
    <property type="nucleotide sequence ID" value="NZ_CCEJ010000001.1"/>
</dbReference>
<sequence length="349" mass="40053">MSSESQLKGFERQKRNKQTANYWSWVAKRKELGYWDIPGWKKHQNLLASRNPDQDWLDVCFSKISKSPPKTALSLGSGSGSLERILLERGYVQEVYGCDISPDLVQISQDEAKKLNLKAQYFVADLNDPVFNCPKVDLVIAAGILHHVEELERLFLEIKKILKEGGHFIVYDYVGPSRFQWRENQIKRCNEWIEKLPKNYLKKKGYPWYYTVSKIIFNSIPFSHSEKLPPFLSKWFGERVGAQVKRLQQASLTLNKVVPPPVEQFLVTDPSEAIRSEDILKLASQVFKIEELIPQGGTLAQPLFGRIVANFLKGEEGKVWASKILDDERLEIEKGNLESDLVAFIAKID</sequence>
<gene>
    <name evidence="2" type="ORF">CSEC_0295</name>
</gene>
<dbReference type="EMBL" id="CCEJ010000001">
    <property type="protein sequence ID" value="CDR33134.1"/>
    <property type="molecule type" value="Genomic_DNA"/>
</dbReference>
<dbReference type="SUPFAM" id="SSF53335">
    <property type="entry name" value="S-adenosyl-L-methionine-dependent methyltransferases"/>
    <property type="match status" value="1"/>
</dbReference>
<dbReference type="Pfam" id="PF08241">
    <property type="entry name" value="Methyltransf_11"/>
    <property type="match status" value="1"/>
</dbReference>
<dbReference type="Gene3D" id="3.40.50.150">
    <property type="entry name" value="Vaccinia Virus protein VP39"/>
    <property type="match status" value="1"/>
</dbReference>
<name>A0A090DW36_9BACT</name>
<evidence type="ECO:0000259" key="1">
    <source>
        <dbReference type="Pfam" id="PF08241"/>
    </source>
</evidence>
<dbReference type="InterPro" id="IPR013216">
    <property type="entry name" value="Methyltransf_11"/>
</dbReference>
<protein>
    <submittedName>
        <fullName evidence="2">Methyltransferase</fullName>
        <ecNumber evidence="2">2.1.1.-</ecNumber>
    </submittedName>
</protein>
<dbReference type="CDD" id="cd02440">
    <property type="entry name" value="AdoMet_MTases"/>
    <property type="match status" value="1"/>
</dbReference>
<dbReference type="GO" id="GO:0008757">
    <property type="term" value="F:S-adenosylmethionine-dependent methyltransferase activity"/>
    <property type="evidence" value="ECO:0007669"/>
    <property type="project" value="InterPro"/>
</dbReference>
<keyword evidence="2" id="KW-0489">Methyltransferase</keyword>
<evidence type="ECO:0000313" key="2">
    <source>
        <dbReference type="EMBL" id="CDR33134.1"/>
    </source>
</evidence>
<reference evidence="2" key="1">
    <citation type="submission" date="2013-12" db="EMBL/GenBank/DDBJ databases">
        <authorList>
            <person name="Linke B."/>
        </authorList>
    </citation>
    <scope>NUCLEOTIDE SEQUENCE [LARGE SCALE GENOMIC DNA]</scope>
    <source>
        <strain evidence="2">CRIB-18</strain>
    </source>
</reference>